<gene>
    <name evidence="1" type="ORF">F0357_11345</name>
</gene>
<sequence length="344" mass="37603">MISPVMRVHPAPPTAADAVFRSYQPVRRRFHAPLPRSRGVAMFLYCSRRDVISLVCPLGGGWTSRQNAASMIAIIGVGRMSGGRSTGETHLSWLVLLALVVANLVPLAPAWAANEEVAAGVANAFTTEEIADGFLKTVFGGEGPTGHDAESRLVHKFTRPVRVYVESRSRFVDRRAEVRAFVRRLDRLVPNLTITTVTRAARSNMQVYLVDRGNYRAVIREMAPSGTDTRFIETNDCSALTGGDKPGVLDHAVVFVVVNEGASRFRACMVEEITQSLGPVNDDPSLPFSIYNDSSDVDGFGLFDWFILTTLYDRRIKPAMTQAQVTPLLPPPSATPVRRCAASS</sequence>
<dbReference type="Pfam" id="PF11150">
    <property type="entry name" value="DUF2927"/>
    <property type="match status" value="1"/>
</dbReference>
<reference evidence="1 2" key="1">
    <citation type="submission" date="2019-09" db="EMBL/GenBank/DDBJ databases">
        <title>Segnochrobactrum spirostomi gen. nov., sp. nov., isolated from the ciliate Spirostomum cf. yagiui and description of a novel family, Segnochrobactraceae fam. nov. within the order Rhizobiales of the class Alphaproteobacteria.</title>
        <authorList>
            <person name="Akter S."/>
            <person name="Shazib S.U.A."/>
            <person name="Shin M.K."/>
        </authorList>
    </citation>
    <scope>NUCLEOTIDE SEQUENCE [LARGE SCALE GENOMIC DNA]</scope>
    <source>
        <strain evidence="1 2">Sp-1</strain>
    </source>
</reference>
<name>A0A6A7Y392_9HYPH</name>
<proteinExistence type="predicted"/>
<evidence type="ECO:0000313" key="1">
    <source>
        <dbReference type="EMBL" id="MQT13226.1"/>
    </source>
</evidence>
<evidence type="ECO:0000313" key="2">
    <source>
        <dbReference type="Proteomes" id="UP000332515"/>
    </source>
</evidence>
<dbReference type="EMBL" id="VWNA01000001">
    <property type="protein sequence ID" value="MQT13226.1"/>
    <property type="molecule type" value="Genomic_DNA"/>
</dbReference>
<accession>A0A6A7Y392</accession>
<dbReference type="InterPro" id="IPR021323">
    <property type="entry name" value="DUF2927"/>
</dbReference>
<organism evidence="1 2">
    <name type="scientific">Segnochrobactrum spirostomi</name>
    <dbReference type="NCBI Taxonomy" id="2608987"/>
    <lineage>
        <taxon>Bacteria</taxon>
        <taxon>Pseudomonadati</taxon>
        <taxon>Pseudomonadota</taxon>
        <taxon>Alphaproteobacteria</taxon>
        <taxon>Hyphomicrobiales</taxon>
        <taxon>Segnochrobactraceae</taxon>
        <taxon>Segnochrobactrum</taxon>
    </lineage>
</organism>
<protein>
    <submittedName>
        <fullName evidence="1">DUF2927 domain-containing protein</fullName>
    </submittedName>
</protein>
<dbReference type="Proteomes" id="UP000332515">
    <property type="component" value="Unassembled WGS sequence"/>
</dbReference>
<comment type="caution">
    <text evidence="1">The sequence shown here is derived from an EMBL/GenBank/DDBJ whole genome shotgun (WGS) entry which is preliminary data.</text>
</comment>
<dbReference type="AlphaFoldDB" id="A0A6A7Y392"/>
<keyword evidence="2" id="KW-1185">Reference proteome</keyword>